<feature type="compositionally biased region" description="Basic residues" evidence="1">
    <location>
        <begin position="176"/>
        <end position="190"/>
    </location>
</feature>
<name>A0A9N9HWU9_9GLOM</name>
<reference evidence="2" key="1">
    <citation type="submission" date="2021-06" db="EMBL/GenBank/DDBJ databases">
        <authorList>
            <person name="Kallberg Y."/>
            <person name="Tangrot J."/>
            <person name="Rosling A."/>
        </authorList>
    </citation>
    <scope>NUCLEOTIDE SEQUENCE</scope>
    <source>
        <strain evidence="2">MA453B</strain>
    </source>
</reference>
<evidence type="ECO:0000256" key="1">
    <source>
        <dbReference type="SAM" id="MobiDB-lite"/>
    </source>
</evidence>
<dbReference type="EMBL" id="CAJVPY010009571">
    <property type="protein sequence ID" value="CAG8710215.1"/>
    <property type="molecule type" value="Genomic_DNA"/>
</dbReference>
<protein>
    <submittedName>
        <fullName evidence="2">2702_t:CDS:1</fullName>
    </submittedName>
</protein>
<dbReference type="Proteomes" id="UP000789405">
    <property type="component" value="Unassembled WGS sequence"/>
</dbReference>
<accession>A0A9N9HWU9</accession>
<comment type="caution">
    <text evidence="2">The sequence shown here is derived from an EMBL/GenBank/DDBJ whole genome shotgun (WGS) entry which is preliminary data.</text>
</comment>
<evidence type="ECO:0000313" key="2">
    <source>
        <dbReference type="EMBL" id="CAG8710215.1"/>
    </source>
</evidence>
<organism evidence="2 3">
    <name type="scientific">Dentiscutata erythropus</name>
    <dbReference type="NCBI Taxonomy" id="1348616"/>
    <lineage>
        <taxon>Eukaryota</taxon>
        <taxon>Fungi</taxon>
        <taxon>Fungi incertae sedis</taxon>
        <taxon>Mucoromycota</taxon>
        <taxon>Glomeromycotina</taxon>
        <taxon>Glomeromycetes</taxon>
        <taxon>Diversisporales</taxon>
        <taxon>Gigasporaceae</taxon>
        <taxon>Dentiscutata</taxon>
    </lineage>
</organism>
<feature type="non-terminal residue" evidence="2">
    <location>
        <position position="1"/>
    </location>
</feature>
<proteinExistence type="predicted"/>
<dbReference type="AlphaFoldDB" id="A0A9N9HWU9"/>
<sequence>QPTADMKNIRSAKTNEEASKLDDKLDYKNITSNMSSYYLEELDNADDDNDKDKIWHPCNDTVPEDWLGPNDHENAEKEVLMSYIKTAETDHTGRIEAEKDNHKALTYNQKLKMENINKAVKHNYKDRLNGEKEASMKNRKFVGVSYADIVEAEKEENKAHTYYQQSTKMDKPSQPRNKKNKVRNAPKRKR</sequence>
<gene>
    <name evidence="2" type="ORF">DERYTH_LOCUS13535</name>
</gene>
<feature type="region of interest" description="Disordered" evidence="1">
    <location>
        <begin position="154"/>
        <end position="190"/>
    </location>
</feature>
<evidence type="ECO:0000313" key="3">
    <source>
        <dbReference type="Proteomes" id="UP000789405"/>
    </source>
</evidence>
<keyword evidence="3" id="KW-1185">Reference proteome</keyword>